<proteinExistence type="predicted"/>
<dbReference type="AlphaFoldDB" id="A0A0M0K0W5"/>
<evidence type="ECO:0000313" key="2">
    <source>
        <dbReference type="EMBL" id="KOO32516.1"/>
    </source>
</evidence>
<protein>
    <submittedName>
        <fullName evidence="2">Uncharacterized protein</fullName>
    </submittedName>
</protein>
<feature type="transmembrane region" description="Helical" evidence="1">
    <location>
        <begin position="125"/>
        <end position="143"/>
    </location>
</feature>
<feature type="transmembrane region" description="Helical" evidence="1">
    <location>
        <begin position="163"/>
        <end position="180"/>
    </location>
</feature>
<reference evidence="3" key="1">
    <citation type="journal article" date="2015" name="PLoS Genet.">
        <title>Genome Sequence and Transcriptome Analyses of Chrysochromulina tobin: Metabolic Tools for Enhanced Algal Fitness in the Prominent Order Prymnesiales (Haptophyceae).</title>
        <authorList>
            <person name="Hovde B.T."/>
            <person name="Deodato C.R."/>
            <person name="Hunsperger H.M."/>
            <person name="Ryken S.A."/>
            <person name="Yost W."/>
            <person name="Jha R.K."/>
            <person name="Patterson J."/>
            <person name="Monnat R.J. Jr."/>
            <person name="Barlow S.B."/>
            <person name="Starkenburg S.R."/>
            <person name="Cattolico R.A."/>
        </authorList>
    </citation>
    <scope>NUCLEOTIDE SEQUENCE</scope>
    <source>
        <strain evidence="3">CCMP291</strain>
    </source>
</reference>
<gene>
    <name evidence="2" type="ORF">Ctob_015356</name>
</gene>
<evidence type="ECO:0000256" key="1">
    <source>
        <dbReference type="SAM" id="Phobius"/>
    </source>
</evidence>
<keyword evidence="3" id="KW-1185">Reference proteome</keyword>
<feature type="transmembrane region" description="Helical" evidence="1">
    <location>
        <begin position="304"/>
        <end position="321"/>
    </location>
</feature>
<feature type="transmembrane region" description="Helical" evidence="1">
    <location>
        <begin position="66"/>
        <end position="89"/>
    </location>
</feature>
<accession>A0A0M0K0W5</accession>
<keyword evidence="1" id="KW-0812">Transmembrane</keyword>
<name>A0A0M0K0W5_9EUKA</name>
<organism evidence="2 3">
    <name type="scientific">Chrysochromulina tobinii</name>
    <dbReference type="NCBI Taxonomy" id="1460289"/>
    <lineage>
        <taxon>Eukaryota</taxon>
        <taxon>Haptista</taxon>
        <taxon>Haptophyta</taxon>
        <taxon>Prymnesiophyceae</taxon>
        <taxon>Prymnesiales</taxon>
        <taxon>Chrysochromulinaceae</taxon>
        <taxon>Chrysochromulina</taxon>
    </lineage>
</organism>
<dbReference type="EMBL" id="JWZX01001754">
    <property type="protein sequence ID" value="KOO32516.1"/>
    <property type="molecule type" value="Genomic_DNA"/>
</dbReference>
<keyword evidence="1" id="KW-0472">Membrane</keyword>
<keyword evidence="1" id="KW-1133">Transmembrane helix</keyword>
<comment type="caution">
    <text evidence="2">The sequence shown here is derived from an EMBL/GenBank/DDBJ whole genome shotgun (WGS) entry which is preliminary data.</text>
</comment>
<sequence>MRQRPLAAAPDDDDPRSDPLEQLRARRTALNDFQRLGGLYGALNYAAPLVRLHALCSLLFSSTTAYFNLLAPIVAVFLTSNARAPLFLIAGKLMKKAPGPEVPADATDAAADSAFLQRRLVVSQVLRVVVILAAASATVPVALSDISTATSCGLALPVTSREALIGTGYAALACLVWSSVHARSEREQLSINPVADGTHDLSAATEDELFRQMRPSLRAASLGARSVLIGIETLSDVLLFFVHLPSALEHLSAPSTAACSSPLAAAAAALVYGSQHLRFRGEWLLCSVLGLGLVALVLTLEGRLWASLLAAVLFAVARHVHRVGLDVRRFHHQ</sequence>
<evidence type="ECO:0000313" key="3">
    <source>
        <dbReference type="Proteomes" id="UP000037460"/>
    </source>
</evidence>
<dbReference type="Proteomes" id="UP000037460">
    <property type="component" value="Unassembled WGS sequence"/>
</dbReference>
<feature type="transmembrane region" description="Helical" evidence="1">
    <location>
        <begin position="36"/>
        <end position="60"/>
    </location>
</feature>
<feature type="transmembrane region" description="Helical" evidence="1">
    <location>
        <begin position="281"/>
        <end position="298"/>
    </location>
</feature>